<dbReference type="Proteomes" id="UP000236321">
    <property type="component" value="Unassembled WGS sequence"/>
</dbReference>
<evidence type="ECO:0000313" key="1">
    <source>
        <dbReference type="EMBL" id="GBD53333.1"/>
    </source>
</evidence>
<dbReference type="RefSeq" id="WP_103112372.1">
    <property type="nucleotide sequence ID" value="NZ_BEIU01000001.1"/>
</dbReference>
<comment type="caution">
    <text evidence="1">The sequence shown here is derived from an EMBL/GenBank/DDBJ whole genome shotgun (WGS) entry which is preliminary data.</text>
</comment>
<organism evidence="1 2">
    <name type="scientific">Microcystis aeruginosa NIES-298</name>
    <dbReference type="NCBI Taxonomy" id="449468"/>
    <lineage>
        <taxon>Bacteria</taxon>
        <taxon>Bacillati</taxon>
        <taxon>Cyanobacteriota</taxon>
        <taxon>Cyanophyceae</taxon>
        <taxon>Oscillatoriophycideae</taxon>
        <taxon>Chroococcales</taxon>
        <taxon>Microcystaceae</taxon>
        <taxon>Microcystis</taxon>
    </lineage>
</organism>
<gene>
    <name evidence="1" type="ORF">BGM30_24260</name>
</gene>
<dbReference type="EMBL" id="BEYQ01000007">
    <property type="protein sequence ID" value="GBD53333.1"/>
    <property type="molecule type" value="Genomic_DNA"/>
</dbReference>
<proteinExistence type="predicted"/>
<protein>
    <submittedName>
        <fullName evidence="1">Uncharacterized protein</fullName>
    </submittedName>
</protein>
<accession>A0A2H6BT32</accession>
<evidence type="ECO:0000313" key="2">
    <source>
        <dbReference type="Proteomes" id="UP000236321"/>
    </source>
</evidence>
<sequence length="374" mass="43201">MSEYQYYEFQAIDRPLTQEERAAICELSSRVKPTATTASFNYSYGNFRGDPKQVLARYFDIMYYITNWGTQQLMFRFPTSLINREAIELYCIDNYISLSFAGDWAILDWEFSQEEGFNDWIEGEGILSELIGLRQEILQQDYRGLYLAWLKAIDLSEGYIDIDKTQLEPPLPPGLGQLSAAQKAFTEIFELDEHLLNVACASSGKLTTISEQTWQQAISQLSASEREDFLLRLAKGEHNLSAKFKQKLSQLIPNSAASNQPRRTIQELLEAAAEEGKKAEKRRQQEAEAKRIEELQTLAKREAQVWQQVESLIQKAQSKSYDEAVKLLVKLRDLAEYQNRLPVFQERLNRIYEQYSNRSGLKRRLQEVGLTDSK</sequence>
<reference evidence="2" key="1">
    <citation type="submission" date="2017-12" db="EMBL/GenBank/DDBJ databases">
        <title>Improved Draft Genome Sequence of Microcystis aeruginosa NIES-298, a Microcystin-Producing Cyanobacterium from Lake Kasumigaura, Japan.</title>
        <authorList>
            <person name="Yamaguchi H."/>
            <person name="Suzuki S."/>
            <person name="Kawachi M."/>
        </authorList>
    </citation>
    <scope>NUCLEOTIDE SEQUENCE [LARGE SCALE GENOMIC DNA]</scope>
    <source>
        <strain evidence="2">NIES-298</strain>
    </source>
</reference>
<name>A0A2H6BT32_MICAE</name>
<dbReference type="AlphaFoldDB" id="A0A2H6BT32"/>